<organism evidence="2 3">
    <name type="scientific">Streptomyces finlayi</name>
    <dbReference type="NCBI Taxonomy" id="67296"/>
    <lineage>
        <taxon>Bacteria</taxon>
        <taxon>Bacillati</taxon>
        <taxon>Actinomycetota</taxon>
        <taxon>Actinomycetes</taxon>
        <taxon>Kitasatosporales</taxon>
        <taxon>Streptomycetaceae</taxon>
        <taxon>Streptomyces</taxon>
    </lineage>
</organism>
<proteinExistence type="predicted"/>
<sequence>MSAGTDRVSGGHWSVGFRMGALSGIPTSLAGVLLVGAMWNSCDTGVNSSANSMVLIFLLPVFWVLTVVLWTLVRGAAGRFGRRAAVIGAVAANLWLLWFIASAVGAMDYPSPACPDNIPAWWPAFVPL</sequence>
<keyword evidence="1" id="KW-0812">Transmembrane</keyword>
<evidence type="ECO:0000256" key="1">
    <source>
        <dbReference type="SAM" id="Phobius"/>
    </source>
</evidence>
<dbReference type="KEGG" id="sfiy:F0344_03980"/>
<dbReference type="AlphaFoldDB" id="A0A7G7BEV6"/>
<feature type="transmembrane region" description="Helical" evidence="1">
    <location>
        <begin position="52"/>
        <end position="73"/>
    </location>
</feature>
<dbReference type="RefSeq" id="WP_185303027.1">
    <property type="nucleotide sequence ID" value="NZ_CP045702.1"/>
</dbReference>
<dbReference type="EMBL" id="CP045702">
    <property type="protein sequence ID" value="QNE73871.1"/>
    <property type="molecule type" value="Genomic_DNA"/>
</dbReference>
<evidence type="ECO:0000313" key="3">
    <source>
        <dbReference type="Proteomes" id="UP000515307"/>
    </source>
</evidence>
<evidence type="ECO:0000313" key="2">
    <source>
        <dbReference type="EMBL" id="QNE73871.1"/>
    </source>
</evidence>
<accession>A0A7G7BEV6</accession>
<name>A0A7G7BEV6_9ACTN</name>
<keyword evidence="1" id="KW-0472">Membrane</keyword>
<protein>
    <submittedName>
        <fullName evidence="2">Uncharacterized protein</fullName>
    </submittedName>
</protein>
<keyword evidence="3" id="KW-1185">Reference proteome</keyword>
<gene>
    <name evidence="2" type="ORF">F0344_03980</name>
</gene>
<dbReference type="Proteomes" id="UP000515307">
    <property type="component" value="Chromosome"/>
</dbReference>
<reference evidence="3" key="1">
    <citation type="submission" date="2019-10" db="EMBL/GenBank/DDBJ databases">
        <title>Antimicrobial potential of Antarctic Bacteria.</title>
        <authorList>
            <person name="Benaud N."/>
            <person name="Edwards R.J."/>
            <person name="Ferrari B.C."/>
        </authorList>
    </citation>
    <scope>NUCLEOTIDE SEQUENCE [LARGE SCALE GENOMIC DNA]</scope>
    <source>
        <strain evidence="3">NBSH44</strain>
    </source>
</reference>
<feature type="transmembrane region" description="Helical" evidence="1">
    <location>
        <begin position="85"/>
        <end position="107"/>
    </location>
</feature>
<feature type="transmembrane region" description="Helical" evidence="1">
    <location>
        <begin position="21"/>
        <end position="40"/>
    </location>
</feature>
<keyword evidence="1" id="KW-1133">Transmembrane helix</keyword>